<reference evidence="2" key="1">
    <citation type="journal article" date="2022" name="bioRxiv">
        <title>Sequencing and chromosome-scale assembly of the giantPleurodeles waltlgenome.</title>
        <authorList>
            <person name="Brown T."/>
            <person name="Elewa A."/>
            <person name="Iarovenko S."/>
            <person name="Subramanian E."/>
            <person name="Araus A.J."/>
            <person name="Petzold A."/>
            <person name="Susuki M."/>
            <person name="Suzuki K.-i.T."/>
            <person name="Hayashi T."/>
            <person name="Toyoda A."/>
            <person name="Oliveira C."/>
            <person name="Osipova E."/>
            <person name="Leigh N.D."/>
            <person name="Simon A."/>
            <person name="Yun M.H."/>
        </authorList>
    </citation>
    <scope>NUCLEOTIDE SEQUENCE</scope>
    <source>
        <strain evidence="2">20211129_DDA</strain>
        <tissue evidence="2">Liver</tissue>
    </source>
</reference>
<gene>
    <name evidence="2" type="ORF">NDU88_004920</name>
</gene>
<keyword evidence="3" id="KW-1185">Reference proteome</keyword>
<evidence type="ECO:0000256" key="1">
    <source>
        <dbReference type="SAM" id="MobiDB-lite"/>
    </source>
</evidence>
<protein>
    <submittedName>
        <fullName evidence="2">Uncharacterized protein</fullName>
    </submittedName>
</protein>
<comment type="caution">
    <text evidence="2">The sequence shown here is derived from an EMBL/GenBank/DDBJ whole genome shotgun (WGS) entry which is preliminary data.</text>
</comment>
<name>A0AAV7LW19_PLEWA</name>
<dbReference type="AlphaFoldDB" id="A0AAV7LW19"/>
<proteinExistence type="predicted"/>
<dbReference type="EMBL" id="JANPWB010000015">
    <property type="protein sequence ID" value="KAJ1091805.1"/>
    <property type="molecule type" value="Genomic_DNA"/>
</dbReference>
<feature type="compositionally biased region" description="Basic and acidic residues" evidence="1">
    <location>
        <begin position="15"/>
        <end position="29"/>
    </location>
</feature>
<organism evidence="2 3">
    <name type="scientific">Pleurodeles waltl</name>
    <name type="common">Iberian ribbed newt</name>
    <dbReference type="NCBI Taxonomy" id="8319"/>
    <lineage>
        <taxon>Eukaryota</taxon>
        <taxon>Metazoa</taxon>
        <taxon>Chordata</taxon>
        <taxon>Craniata</taxon>
        <taxon>Vertebrata</taxon>
        <taxon>Euteleostomi</taxon>
        <taxon>Amphibia</taxon>
        <taxon>Batrachia</taxon>
        <taxon>Caudata</taxon>
        <taxon>Salamandroidea</taxon>
        <taxon>Salamandridae</taxon>
        <taxon>Pleurodelinae</taxon>
        <taxon>Pleurodeles</taxon>
    </lineage>
</organism>
<feature type="region of interest" description="Disordered" evidence="1">
    <location>
        <begin position="1"/>
        <end position="35"/>
    </location>
</feature>
<dbReference type="Proteomes" id="UP001066276">
    <property type="component" value="Chromosome 11"/>
</dbReference>
<evidence type="ECO:0000313" key="2">
    <source>
        <dbReference type="EMBL" id="KAJ1091805.1"/>
    </source>
</evidence>
<sequence>MLLNTGTCGGLRPGAGEKHQRGQRGDKIQTPKPGMRHPVIQACKIFITKVTNKAQIIFTQSMPQFTSLDPEMFR</sequence>
<accession>A0AAV7LW19</accession>
<evidence type="ECO:0000313" key="3">
    <source>
        <dbReference type="Proteomes" id="UP001066276"/>
    </source>
</evidence>